<evidence type="ECO:0000256" key="1">
    <source>
        <dbReference type="SAM" id="MobiDB-lite"/>
    </source>
</evidence>
<proteinExistence type="predicted"/>
<dbReference type="Proteomes" id="UP001589575">
    <property type="component" value="Unassembled WGS sequence"/>
</dbReference>
<keyword evidence="3" id="KW-1185">Reference proteome</keyword>
<gene>
    <name evidence="2" type="ORF">ACFFX0_19645</name>
</gene>
<name>A0ABV5G489_9MICC</name>
<reference evidence="2 3" key="1">
    <citation type="submission" date="2024-09" db="EMBL/GenBank/DDBJ databases">
        <authorList>
            <person name="Sun Q."/>
            <person name="Mori K."/>
        </authorList>
    </citation>
    <scope>NUCLEOTIDE SEQUENCE [LARGE SCALE GENOMIC DNA]</scope>
    <source>
        <strain evidence="2 3">CCM 7609</strain>
    </source>
</reference>
<evidence type="ECO:0000313" key="3">
    <source>
        <dbReference type="Proteomes" id="UP001589575"/>
    </source>
</evidence>
<sequence>MDGGAVRRPGPTSAGPLQRRPAGRRRAPVRRAASRCTTRPGTAGRSVMR</sequence>
<protein>
    <submittedName>
        <fullName evidence="2">Uncharacterized protein</fullName>
    </submittedName>
</protein>
<feature type="compositionally biased region" description="Basic residues" evidence="1">
    <location>
        <begin position="21"/>
        <end position="33"/>
    </location>
</feature>
<comment type="caution">
    <text evidence="2">The sequence shown here is derived from an EMBL/GenBank/DDBJ whole genome shotgun (WGS) entry which is preliminary data.</text>
</comment>
<feature type="region of interest" description="Disordered" evidence="1">
    <location>
        <begin position="1"/>
        <end position="49"/>
    </location>
</feature>
<dbReference type="EMBL" id="JBHMFI010000001">
    <property type="protein sequence ID" value="MFB9073288.1"/>
    <property type="molecule type" value="Genomic_DNA"/>
</dbReference>
<accession>A0ABV5G489</accession>
<evidence type="ECO:0000313" key="2">
    <source>
        <dbReference type="EMBL" id="MFB9073288.1"/>
    </source>
</evidence>
<organism evidence="2 3">
    <name type="scientific">Citricoccus parietis</name>
    <dbReference type="NCBI Taxonomy" id="592307"/>
    <lineage>
        <taxon>Bacteria</taxon>
        <taxon>Bacillati</taxon>
        <taxon>Actinomycetota</taxon>
        <taxon>Actinomycetes</taxon>
        <taxon>Micrococcales</taxon>
        <taxon>Micrococcaceae</taxon>
        <taxon>Citricoccus</taxon>
    </lineage>
</organism>